<evidence type="ECO:0000313" key="2">
    <source>
        <dbReference type="Proteomes" id="UP000472580"/>
    </source>
</evidence>
<dbReference type="EMBL" id="WSRP01000058">
    <property type="protein sequence ID" value="MVX57916.1"/>
    <property type="molecule type" value="Genomic_DNA"/>
</dbReference>
<comment type="caution">
    <text evidence="1">The sequence shown here is derived from an EMBL/GenBank/DDBJ whole genome shotgun (WGS) entry which is preliminary data.</text>
</comment>
<keyword evidence="2" id="KW-1185">Reference proteome</keyword>
<gene>
    <name evidence="1" type="ORF">E5987_12070</name>
</gene>
<protein>
    <recommendedName>
        <fullName evidence="3">DUF2357 domain-containing protein</fullName>
    </recommendedName>
</protein>
<dbReference type="RefSeq" id="WP_160336330.1">
    <property type="nucleotide sequence ID" value="NZ_WSRP01000058.1"/>
</dbReference>
<dbReference type="Proteomes" id="UP000472580">
    <property type="component" value="Unassembled WGS sequence"/>
</dbReference>
<sequence length="465" mass="54109">MSDWDIQISAALRKSVPGSDESEELPLIFHREKPTIDRFISGQTIVSVYDDVSYAVEFASEEFLDSFDLFDISIESQSVYKGRADTARHYFKQRANFSTEYKKIFSNSLGLVYLELTLRRDDSEETLRLYSDYFSVCLARGVESENLYGIYEKVRKYSALLYSENVTLLSRSADSDDESELIKIFDRYLLTLKKIISVYSYNAVFFSSNSRARLEMNGSIDNFEKLTEVKPETLFFIANHPDELEPTHEKNDIQIGSFFYLPRKTLVFKNKLNFDVYENRVVVSFLEDVILKTKGAANNLGQFFEGLPLLSLSDEFYINTSSIVLEEYKGLYNEISQKLLEALKEIKKIHFQYSRFLPVTRLKGGFTPKPTPVFLNIPQYRQIYAVMREWYGNRLNSGSAQFVMSTVSESSKLYEHYLLIKIIEELTRLGWSMTEKKFENWLQLQKNTGNPPCNYFEFVRGEKTL</sequence>
<organism evidence="1 2">
    <name type="scientific">Parasutterella muris</name>
    <dbReference type="NCBI Taxonomy" id="2565572"/>
    <lineage>
        <taxon>Bacteria</taxon>
        <taxon>Pseudomonadati</taxon>
        <taxon>Pseudomonadota</taxon>
        <taxon>Betaproteobacteria</taxon>
        <taxon>Burkholderiales</taxon>
        <taxon>Sutterellaceae</taxon>
        <taxon>Parasutterella</taxon>
    </lineage>
</organism>
<evidence type="ECO:0000313" key="1">
    <source>
        <dbReference type="EMBL" id="MVX57916.1"/>
    </source>
</evidence>
<reference evidence="1 2" key="1">
    <citation type="submission" date="2019-12" db="EMBL/GenBank/DDBJ databases">
        <title>Microbes associate with the intestines of laboratory mice.</title>
        <authorList>
            <person name="Navarre W."/>
            <person name="Wong E."/>
        </authorList>
    </citation>
    <scope>NUCLEOTIDE SEQUENCE [LARGE SCALE GENOMIC DNA]</scope>
    <source>
        <strain evidence="1 2">NM82_D38</strain>
    </source>
</reference>
<evidence type="ECO:0008006" key="3">
    <source>
        <dbReference type="Google" id="ProtNLM"/>
    </source>
</evidence>
<name>A0A6L6YJR7_9BURK</name>
<dbReference type="OrthoDB" id="1710888at2"/>
<proteinExistence type="predicted"/>
<dbReference type="AlphaFoldDB" id="A0A6L6YJR7"/>
<accession>A0A6L6YJR7</accession>